<proteinExistence type="inferred from homology"/>
<dbReference type="Gene3D" id="3.40.50.300">
    <property type="entry name" value="P-loop containing nucleotide triphosphate hydrolases"/>
    <property type="match status" value="1"/>
</dbReference>
<protein>
    <recommendedName>
        <fullName evidence="6">NB-ARC domain-containing protein</fullName>
    </recommendedName>
</protein>
<feature type="coiled-coil region" evidence="5">
    <location>
        <begin position="28"/>
        <end position="94"/>
    </location>
</feature>
<dbReference type="SUPFAM" id="SSF52058">
    <property type="entry name" value="L domain-like"/>
    <property type="match status" value="1"/>
</dbReference>
<dbReference type="GO" id="GO:0006952">
    <property type="term" value="P:defense response"/>
    <property type="evidence" value="ECO:0007669"/>
    <property type="project" value="UniProtKB-KW"/>
</dbReference>
<dbReference type="Gene3D" id="1.10.8.430">
    <property type="entry name" value="Helical domain of apoptotic protease-activating factors"/>
    <property type="match status" value="1"/>
</dbReference>
<dbReference type="eggNOG" id="KOG4658">
    <property type="taxonomic scope" value="Eukaryota"/>
</dbReference>
<dbReference type="GO" id="GO:0043531">
    <property type="term" value="F:ADP binding"/>
    <property type="evidence" value="ECO:0007669"/>
    <property type="project" value="InterPro"/>
</dbReference>
<name>A0A059D3D1_EUCGR</name>
<keyword evidence="3" id="KW-0611">Plant defense</keyword>
<evidence type="ECO:0000313" key="7">
    <source>
        <dbReference type="EMBL" id="KCW84964.1"/>
    </source>
</evidence>
<dbReference type="Gramene" id="KCW84964">
    <property type="protein sequence ID" value="KCW84964"/>
    <property type="gene ID" value="EUGRSUZ_B01783"/>
</dbReference>
<evidence type="ECO:0000256" key="3">
    <source>
        <dbReference type="ARBA" id="ARBA00022821"/>
    </source>
</evidence>
<evidence type="ECO:0000256" key="4">
    <source>
        <dbReference type="ARBA" id="ARBA00022840"/>
    </source>
</evidence>
<dbReference type="GO" id="GO:0005524">
    <property type="term" value="F:ATP binding"/>
    <property type="evidence" value="ECO:0007669"/>
    <property type="project" value="UniProtKB-KW"/>
</dbReference>
<sequence length="619" mass="70085">MAEAFASSVASKLGECLFAPIGRQFGYVLHYKSYVEDLKNEVEKLETARERVQHSVDEALYDGKPIHTDIKNWLESVENKAKEARDLLKHGESAKNAYFRGRLPNPTVRHPIARKVKKMTEVIQELHDESANNNFQKVYYENPPIGIVTATTFAARSVDKKEDVLESRASITEDVLKAITDDKIYVVGVHGPGGVGKSKLLEDIEKRVKKEKLFDVVAMANVSRNPDLKTIQEEITYDLGLKLMNLECDREKKILIILDNLWKKLELKDVGIPCGDDNKVRGCKLLLSSRSGEVLRFDMVSDREFRLKELDDREARRLFERIVGNKVYDPEFRPWVDGVVKSCGGLPLFIISLAKRLRSGNLAKWRNALTIEGSDLKSLVELNYKDLKDERIQSLFLVCALSPKIGELDILVYCLGLGLFNNFSRTMQDARDRLNMDLDCLRDSSLLLDSDDSSEKNIDSDQFVKVRMHDIVTDVAISIASTEWKALVGREDCGFKKWSKAELRECTAMSFPWVGINELPEKLDCPNLRMFLLLEDNPSLKVPESLFESMEKLQVLDLTVKSVTSLPSSIEFLVNLKSLSLALCCLEDVTHLGKLKALQMLHLFGSTIARLPKEIGELT</sequence>
<accession>A0A059D3D1</accession>
<evidence type="ECO:0000256" key="5">
    <source>
        <dbReference type="SAM" id="Coils"/>
    </source>
</evidence>
<dbReference type="PANTHER" id="PTHR33463">
    <property type="entry name" value="NB-ARC DOMAIN-CONTAINING PROTEIN-RELATED"/>
    <property type="match status" value="1"/>
</dbReference>
<dbReference type="AlphaFoldDB" id="A0A059D3D1"/>
<dbReference type="PRINTS" id="PR00364">
    <property type="entry name" value="DISEASERSIST"/>
</dbReference>
<dbReference type="EMBL" id="KK198754">
    <property type="protein sequence ID" value="KCW84964.1"/>
    <property type="molecule type" value="Genomic_DNA"/>
</dbReference>
<dbReference type="Gene3D" id="3.80.10.10">
    <property type="entry name" value="Ribonuclease Inhibitor"/>
    <property type="match status" value="1"/>
</dbReference>
<evidence type="ECO:0000256" key="1">
    <source>
        <dbReference type="ARBA" id="ARBA00008894"/>
    </source>
</evidence>
<evidence type="ECO:0000256" key="2">
    <source>
        <dbReference type="ARBA" id="ARBA00022741"/>
    </source>
</evidence>
<evidence type="ECO:0000259" key="6">
    <source>
        <dbReference type="Pfam" id="PF00931"/>
    </source>
</evidence>
<dbReference type="InterPro" id="IPR042197">
    <property type="entry name" value="Apaf_helical"/>
</dbReference>
<reference evidence="7" key="1">
    <citation type="submission" date="2013-07" db="EMBL/GenBank/DDBJ databases">
        <title>The genome of Eucalyptus grandis.</title>
        <authorList>
            <person name="Schmutz J."/>
            <person name="Hayes R."/>
            <person name="Myburg A."/>
            <person name="Tuskan G."/>
            <person name="Grattapaglia D."/>
            <person name="Rokhsar D.S."/>
        </authorList>
    </citation>
    <scope>NUCLEOTIDE SEQUENCE</scope>
    <source>
        <tissue evidence="7">Leaf extractions</tissue>
    </source>
</reference>
<keyword evidence="4" id="KW-0067">ATP-binding</keyword>
<dbReference type="OMA" id="IASTEWK"/>
<dbReference type="InParanoid" id="A0A059D3D1"/>
<dbReference type="InterPro" id="IPR027417">
    <property type="entry name" value="P-loop_NTPase"/>
</dbReference>
<comment type="similarity">
    <text evidence="1">Belongs to the disease resistance NB-LRR family.</text>
</comment>
<dbReference type="InterPro" id="IPR002182">
    <property type="entry name" value="NB-ARC"/>
</dbReference>
<dbReference type="Pfam" id="PF00931">
    <property type="entry name" value="NB-ARC"/>
    <property type="match status" value="1"/>
</dbReference>
<dbReference type="PANTHER" id="PTHR33463:SF187">
    <property type="entry name" value="AND NB-ARC DOMAIN DISEASE RESISTANCE PROTEIN, PUTATIVE-RELATED"/>
    <property type="match status" value="1"/>
</dbReference>
<keyword evidence="2" id="KW-0547">Nucleotide-binding</keyword>
<feature type="domain" description="NB-ARC" evidence="6">
    <location>
        <begin position="173"/>
        <end position="326"/>
    </location>
</feature>
<organism evidence="7">
    <name type="scientific">Eucalyptus grandis</name>
    <name type="common">Flooded gum</name>
    <dbReference type="NCBI Taxonomy" id="71139"/>
    <lineage>
        <taxon>Eukaryota</taxon>
        <taxon>Viridiplantae</taxon>
        <taxon>Streptophyta</taxon>
        <taxon>Embryophyta</taxon>
        <taxon>Tracheophyta</taxon>
        <taxon>Spermatophyta</taxon>
        <taxon>Magnoliopsida</taxon>
        <taxon>eudicotyledons</taxon>
        <taxon>Gunneridae</taxon>
        <taxon>Pentapetalae</taxon>
        <taxon>rosids</taxon>
        <taxon>malvids</taxon>
        <taxon>Myrtales</taxon>
        <taxon>Myrtaceae</taxon>
        <taxon>Myrtoideae</taxon>
        <taxon>Eucalypteae</taxon>
        <taxon>Eucalyptus</taxon>
    </lineage>
</organism>
<keyword evidence="5" id="KW-0175">Coiled coil</keyword>
<dbReference type="InterPro" id="IPR050905">
    <property type="entry name" value="Plant_NBS-LRR"/>
</dbReference>
<dbReference type="InterPro" id="IPR032675">
    <property type="entry name" value="LRR_dom_sf"/>
</dbReference>
<gene>
    <name evidence="7" type="ORF">EUGRSUZ_B01783</name>
</gene>
<dbReference type="SUPFAM" id="SSF52540">
    <property type="entry name" value="P-loop containing nucleoside triphosphate hydrolases"/>
    <property type="match status" value="1"/>
</dbReference>